<comment type="subcellular location">
    <subcellularLocation>
        <location evidence="1">Cell outer membrane</location>
        <topology evidence="1">Multi-pass membrane protein</topology>
    </subcellularLocation>
</comment>
<name>A0ABP3XZQ1_9FLAO</name>
<evidence type="ECO:0000256" key="5">
    <source>
        <dbReference type="ARBA" id="ARBA00022729"/>
    </source>
</evidence>
<evidence type="ECO:0000256" key="6">
    <source>
        <dbReference type="ARBA" id="ARBA00023136"/>
    </source>
</evidence>
<comment type="similarity">
    <text evidence="2">Belongs to the OmpP1/FadL family.</text>
</comment>
<dbReference type="EMBL" id="BAAAFH010000003">
    <property type="protein sequence ID" value="GAA0873803.1"/>
    <property type="molecule type" value="Genomic_DNA"/>
</dbReference>
<feature type="chain" id="PRO_5047083004" evidence="8">
    <location>
        <begin position="21"/>
        <end position="409"/>
    </location>
</feature>
<evidence type="ECO:0000313" key="10">
    <source>
        <dbReference type="Proteomes" id="UP001501126"/>
    </source>
</evidence>
<keyword evidence="7" id="KW-0998">Cell outer membrane</keyword>
<proteinExistence type="inferred from homology"/>
<dbReference type="Gene3D" id="2.40.160.60">
    <property type="entry name" value="Outer membrane protein transport protein (OMPP1/FadL/TodX)"/>
    <property type="match status" value="1"/>
</dbReference>
<comment type="caution">
    <text evidence="9">The sequence shown here is derived from an EMBL/GenBank/DDBJ whole genome shotgun (WGS) entry which is preliminary data.</text>
</comment>
<keyword evidence="3" id="KW-1134">Transmembrane beta strand</keyword>
<keyword evidence="6" id="KW-0472">Membrane</keyword>
<keyword evidence="5 8" id="KW-0732">Signal</keyword>
<protein>
    <submittedName>
        <fullName evidence="9">Outer membrane protein transport protein</fullName>
    </submittedName>
</protein>
<dbReference type="Pfam" id="PF03349">
    <property type="entry name" value="Toluene_X"/>
    <property type="match status" value="1"/>
</dbReference>
<reference evidence="10" key="1">
    <citation type="journal article" date="2019" name="Int. J. Syst. Evol. Microbiol.">
        <title>The Global Catalogue of Microorganisms (GCM) 10K type strain sequencing project: providing services to taxonomists for standard genome sequencing and annotation.</title>
        <authorList>
            <consortium name="The Broad Institute Genomics Platform"/>
            <consortium name="The Broad Institute Genome Sequencing Center for Infectious Disease"/>
            <person name="Wu L."/>
            <person name="Ma J."/>
        </authorList>
    </citation>
    <scope>NUCLEOTIDE SEQUENCE [LARGE SCALE GENOMIC DNA]</scope>
    <source>
        <strain evidence="10">JCM 16083</strain>
    </source>
</reference>
<dbReference type="RefSeq" id="WP_343784199.1">
    <property type="nucleotide sequence ID" value="NZ_BAAAFH010000003.1"/>
</dbReference>
<dbReference type="SUPFAM" id="SSF56935">
    <property type="entry name" value="Porins"/>
    <property type="match status" value="1"/>
</dbReference>
<evidence type="ECO:0000256" key="3">
    <source>
        <dbReference type="ARBA" id="ARBA00022452"/>
    </source>
</evidence>
<dbReference type="PANTHER" id="PTHR35093">
    <property type="entry name" value="OUTER MEMBRANE PROTEIN NMB0088-RELATED"/>
    <property type="match status" value="1"/>
</dbReference>
<evidence type="ECO:0000256" key="4">
    <source>
        <dbReference type="ARBA" id="ARBA00022692"/>
    </source>
</evidence>
<evidence type="ECO:0000256" key="1">
    <source>
        <dbReference type="ARBA" id="ARBA00004571"/>
    </source>
</evidence>
<feature type="signal peptide" evidence="8">
    <location>
        <begin position="1"/>
        <end position="20"/>
    </location>
</feature>
<dbReference type="PANTHER" id="PTHR35093:SF8">
    <property type="entry name" value="OUTER MEMBRANE PROTEIN NMB0088-RELATED"/>
    <property type="match status" value="1"/>
</dbReference>
<organism evidence="9 10">
    <name type="scientific">Wandonia haliotis</name>
    <dbReference type="NCBI Taxonomy" id="574963"/>
    <lineage>
        <taxon>Bacteria</taxon>
        <taxon>Pseudomonadati</taxon>
        <taxon>Bacteroidota</taxon>
        <taxon>Flavobacteriia</taxon>
        <taxon>Flavobacteriales</taxon>
        <taxon>Crocinitomicaceae</taxon>
        <taxon>Wandonia</taxon>
    </lineage>
</organism>
<keyword evidence="10" id="KW-1185">Reference proteome</keyword>
<gene>
    <name evidence="9" type="ORF">GCM10009118_02110</name>
</gene>
<keyword evidence="4" id="KW-0812">Transmembrane</keyword>
<accession>A0ABP3XZQ1</accession>
<evidence type="ECO:0000313" key="9">
    <source>
        <dbReference type="EMBL" id="GAA0873803.1"/>
    </source>
</evidence>
<evidence type="ECO:0000256" key="7">
    <source>
        <dbReference type="ARBA" id="ARBA00023237"/>
    </source>
</evidence>
<sequence>MKLRLTVCTTLLILSSSAINAQGFQVNFQGQKQQGMGLAGTGLYVDGSSLFYNPGSIALSDENSFNVNFTPIFANTLYVDSATGDGYRTNSPMGTPFSAYGLFQFKKDAPLKLGIAVYTPFGSTVEWEDNWIGRFALTRLQLSSVFIQPTVSYRITEKLGLGLGLIVSTGSVNLQRDLPVQFADGTYASAELSGKALGFGLNAGIQFQATENLGFGFTYRSRINMSVKSGSADFSVPGSLESNFPDGPFEATLPLPQVFTLGASYKFGEKWTAVLDINYVGWQAYDTLAFDYETNTASLTDTRSARDYKSIFAFRGGVSYDVIKSLTLRLGGGFGFTPVQDGYLTPETPDANRIYGTFGISYKIGEHFCIDASLYYTQMKRGDTNQETNLSGTYATKAIAPGIGLIYKL</sequence>
<evidence type="ECO:0000256" key="2">
    <source>
        <dbReference type="ARBA" id="ARBA00008163"/>
    </source>
</evidence>
<evidence type="ECO:0000256" key="8">
    <source>
        <dbReference type="SAM" id="SignalP"/>
    </source>
</evidence>
<dbReference type="InterPro" id="IPR005017">
    <property type="entry name" value="OMPP1/FadL/TodX"/>
</dbReference>
<dbReference type="Proteomes" id="UP001501126">
    <property type="component" value="Unassembled WGS sequence"/>
</dbReference>